<gene>
    <name evidence="1" type="ORF">ABWT76_002206</name>
</gene>
<evidence type="ECO:0000313" key="1">
    <source>
        <dbReference type="EMBL" id="XCM39297.1"/>
    </source>
</evidence>
<name>A0AAU8JKG7_9CYAN</name>
<proteinExistence type="predicted"/>
<accession>A0AAU8JKG7</accession>
<organism evidence="1">
    <name type="scientific">Planktothricoides raciborskii GIHE-MW2</name>
    <dbReference type="NCBI Taxonomy" id="2792601"/>
    <lineage>
        <taxon>Bacteria</taxon>
        <taxon>Bacillati</taxon>
        <taxon>Cyanobacteriota</taxon>
        <taxon>Cyanophyceae</taxon>
        <taxon>Oscillatoriophycideae</taxon>
        <taxon>Oscillatoriales</taxon>
        <taxon>Oscillatoriaceae</taxon>
        <taxon>Planktothricoides</taxon>
    </lineage>
</organism>
<sequence length="71" mass="7889">MAIRPYLVGGKGSLKKPGFWVGWQRLTPETRFLESCRGVALCRSRVKLDQICAKPSRSQSPNSAIEMPSPN</sequence>
<protein>
    <submittedName>
        <fullName evidence="1">Uncharacterized protein</fullName>
    </submittedName>
</protein>
<dbReference type="AlphaFoldDB" id="A0AAU8JKG7"/>
<dbReference type="RefSeq" id="WP_190878345.1">
    <property type="nucleotide sequence ID" value="NZ_CP159837.1"/>
</dbReference>
<dbReference type="EMBL" id="CP159837">
    <property type="protein sequence ID" value="XCM39297.1"/>
    <property type="molecule type" value="Genomic_DNA"/>
</dbReference>
<reference evidence="1" key="1">
    <citation type="submission" date="2024-07" db="EMBL/GenBank/DDBJ databases">
        <authorList>
            <person name="Kim Y.J."/>
            <person name="Jeong J.Y."/>
        </authorList>
    </citation>
    <scope>NUCLEOTIDE SEQUENCE</scope>
    <source>
        <strain evidence="1">GIHE-MW2</strain>
    </source>
</reference>